<accession>A0A5J4ZG24</accession>
<dbReference type="Proteomes" id="UP000325577">
    <property type="component" value="Linkage Group LG8"/>
</dbReference>
<evidence type="ECO:0000313" key="2">
    <source>
        <dbReference type="Proteomes" id="UP000325577"/>
    </source>
</evidence>
<reference evidence="1 2" key="1">
    <citation type="submission" date="2019-09" db="EMBL/GenBank/DDBJ databases">
        <title>A chromosome-level genome assembly of the Chinese tupelo Nyssa sinensis.</title>
        <authorList>
            <person name="Yang X."/>
            <person name="Kang M."/>
            <person name="Yang Y."/>
            <person name="Xiong H."/>
            <person name="Wang M."/>
            <person name="Zhang Z."/>
            <person name="Wang Z."/>
            <person name="Wu H."/>
            <person name="Ma T."/>
            <person name="Liu J."/>
            <person name="Xi Z."/>
        </authorList>
    </citation>
    <scope>NUCLEOTIDE SEQUENCE [LARGE SCALE GENOMIC DNA]</scope>
    <source>
        <strain evidence="1">J267</strain>
        <tissue evidence="1">Leaf</tissue>
    </source>
</reference>
<gene>
    <name evidence="1" type="ORF">F0562_016711</name>
</gene>
<protein>
    <submittedName>
        <fullName evidence="1">Uncharacterized protein</fullName>
    </submittedName>
</protein>
<sequence>MLPVEKISIPLLKLESVKWEEQDEAIIETRILIIRVAVMRIPLQVSSFSSFEFSFGNRYVNLVILKTYFSLFRTSCLASPLLELGTCNGSPDSHVMKLSNYVEYNLDVEALIQAIEKQGKLGDGVMLNCVLLTVQSANHRTYMASKAFAISISHPILESFTLLKKIGVL</sequence>
<organism evidence="1 2">
    <name type="scientific">Nyssa sinensis</name>
    <dbReference type="NCBI Taxonomy" id="561372"/>
    <lineage>
        <taxon>Eukaryota</taxon>
        <taxon>Viridiplantae</taxon>
        <taxon>Streptophyta</taxon>
        <taxon>Embryophyta</taxon>
        <taxon>Tracheophyta</taxon>
        <taxon>Spermatophyta</taxon>
        <taxon>Magnoliopsida</taxon>
        <taxon>eudicotyledons</taxon>
        <taxon>Gunneridae</taxon>
        <taxon>Pentapetalae</taxon>
        <taxon>asterids</taxon>
        <taxon>Cornales</taxon>
        <taxon>Nyssaceae</taxon>
        <taxon>Nyssa</taxon>
    </lineage>
</organism>
<name>A0A5J4ZG24_9ASTE</name>
<evidence type="ECO:0000313" key="1">
    <source>
        <dbReference type="EMBL" id="KAA8516418.1"/>
    </source>
</evidence>
<dbReference type="EMBL" id="CM018051">
    <property type="protein sequence ID" value="KAA8516418.1"/>
    <property type="molecule type" value="Genomic_DNA"/>
</dbReference>
<dbReference type="AlphaFoldDB" id="A0A5J4ZG24"/>
<proteinExistence type="predicted"/>
<keyword evidence="2" id="KW-1185">Reference proteome</keyword>